<gene>
    <name evidence="2" type="ORF">DL89DRAFT_308493</name>
</gene>
<feature type="compositionally biased region" description="Polar residues" evidence="1">
    <location>
        <begin position="131"/>
        <end position="143"/>
    </location>
</feature>
<feature type="region of interest" description="Disordered" evidence="1">
    <location>
        <begin position="122"/>
        <end position="143"/>
    </location>
</feature>
<keyword evidence="3" id="KW-1185">Reference proteome</keyword>
<dbReference type="RefSeq" id="XP_040746106.1">
    <property type="nucleotide sequence ID" value="XM_040890931.1"/>
</dbReference>
<sequence>MAVKRTYDSFIEGIPSPPSSTPVAKLPRPSSSGDETDRAMMLFRYGQQQPAATKQQQQQPTSGSSAAANQQHSNTGPCPSTWRSAHRAQSYSWPVPTFSPVGAADACAQSAQAASSHAAAVAASSASRAQCRTTPAMTSRRSALTATKHKCTFSLSSFLDSQKPKK</sequence>
<dbReference type="Proteomes" id="UP000193922">
    <property type="component" value="Unassembled WGS sequence"/>
</dbReference>
<organism evidence="2 3">
    <name type="scientific">Linderina pennispora</name>
    <dbReference type="NCBI Taxonomy" id="61395"/>
    <lineage>
        <taxon>Eukaryota</taxon>
        <taxon>Fungi</taxon>
        <taxon>Fungi incertae sedis</taxon>
        <taxon>Zoopagomycota</taxon>
        <taxon>Kickxellomycotina</taxon>
        <taxon>Kickxellomycetes</taxon>
        <taxon>Kickxellales</taxon>
        <taxon>Kickxellaceae</taxon>
        <taxon>Linderina</taxon>
    </lineage>
</organism>
<feature type="region of interest" description="Disordered" evidence="1">
    <location>
        <begin position="1"/>
        <end position="86"/>
    </location>
</feature>
<evidence type="ECO:0000256" key="1">
    <source>
        <dbReference type="SAM" id="MobiDB-lite"/>
    </source>
</evidence>
<dbReference type="GeneID" id="63807579"/>
<accession>A0A1Y1WHQ6</accession>
<dbReference type="EMBL" id="MCFD01000002">
    <property type="protein sequence ID" value="ORX72766.1"/>
    <property type="molecule type" value="Genomic_DNA"/>
</dbReference>
<proteinExistence type="predicted"/>
<reference evidence="2 3" key="1">
    <citation type="submission" date="2016-07" db="EMBL/GenBank/DDBJ databases">
        <title>Pervasive Adenine N6-methylation of Active Genes in Fungi.</title>
        <authorList>
            <consortium name="DOE Joint Genome Institute"/>
            <person name="Mondo S.J."/>
            <person name="Dannebaum R.O."/>
            <person name="Kuo R.C."/>
            <person name="Labutti K."/>
            <person name="Haridas S."/>
            <person name="Kuo A."/>
            <person name="Salamov A."/>
            <person name="Ahrendt S.R."/>
            <person name="Lipzen A."/>
            <person name="Sullivan W."/>
            <person name="Andreopoulos W.B."/>
            <person name="Clum A."/>
            <person name="Lindquist E."/>
            <person name="Daum C."/>
            <person name="Ramamoorthy G.K."/>
            <person name="Gryganskyi A."/>
            <person name="Culley D."/>
            <person name="Magnuson J.K."/>
            <person name="James T.Y."/>
            <person name="O'Malley M.A."/>
            <person name="Stajich J.E."/>
            <person name="Spatafora J.W."/>
            <person name="Visel A."/>
            <person name="Grigoriev I.V."/>
        </authorList>
    </citation>
    <scope>NUCLEOTIDE SEQUENCE [LARGE SCALE GENOMIC DNA]</scope>
    <source>
        <strain evidence="2 3">ATCC 12442</strain>
    </source>
</reference>
<evidence type="ECO:0000313" key="3">
    <source>
        <dbReference type="Proteomes" id="UP000193922"/>
    </source>
</evidence>
<name>A0A1Y1WHQ6_9FUNG</name>
<feature type="compositionally biased region" description="Polar residues" evidence="1">
    <location>
        <begin position="69"/>
        <end position="86"/>
    </location>
</feature>
<evidence type="ECO:0000313" key="2">
    <source>
        <dbReference type="EMBL" id="ORX72766.1"/>
    </source>
</evidence>
<feature type="compositionally biased region" description="Low complexity" evidence="1">
    <location>
        <begin position="46"/>
        <end position="68"/>
    </location>
</feature>
<dbReference type="AlphaFoldDB" id="A0A1Y1WHQ6"/>
<comment type="caution">
    <text evidence="2">The sequence shown here is derived from an EMBL/GenBank/DDBJ whole genome shotgun (WGS) entry which is preliminary data.</text>
</comment>
<protein>
    <submittedName>
        <fullName evidence="2">Uncharacterized protein</fullName>
    </submittedName>
</protein>